<reference evidence="2 3" key="1">
    <citation type="journal article" date="2020" name="Phytopathology">
        <title>Genome Sequence Resources of Colletotrichum truncatum, C. plurivorum, C. musicola, and C. sojae: Four Species Pathogenic to Soybean (Glycine max).</title>
        <authorList>
            <person name="Rogerio F."/>
            <person name="Boufleur T.R."/>
            <person name="Ciampi-Guillardi M."/>
            <person name="Sukno S.A."/>
            <person name="Thon M.R."/>
            <person name="Massola Junior N.S."/>
            <person name="Baroncelli R."/>
        </authorList>
    </citation>
    <scope>NUCLEOTIDE SEQUENCE [LARGE SCALE GENOMIC DNA]</scope>
    <source>
        <strain evidence="2 3">LFN0009</strain>
    </source>
</reference>
<comment type="caution">
    <text evidence="2">The sequence shown here is derived from an EMBL/GenBank/DDBJ whole genome shotgun (WGS) entry which is preliminary data.</text>
</comment>
<protein>
    <submittedName>
        <fullName evidence="2">Uncharacterized protein</fullName>
    </submittedName>
</protein>
<feature type="compositionally biased region" description="Basic and acidic residues" evidence="1">
    <location>
        <begin position="121"/>
        <end position="132"/>
    </location>
</feature>
<feature type="compositionally biased region" description="Polar residues" evidence="1">
    <location>
        <begin position="59"/>
        <end position="73"/>
    </location>
</feature>
<evidence type="ECO:0000313" key="2">
    <source>
        <dbReference type="EMBL" id="KAF6817274.1"/>
    </source>
</evidence>
<dbReference type="EMBL" id="WIGN01000022">
    <property type="protein sequence ID" value="KAF6817274.1"/>
    <property type="molecule type" value="Genomic_DNA"/>
</dbReference>
<name>A0A8H6JQ29_9PEZI</name>
<sequence>MLGFIMEHSIIGECDLSPAGAEVLFFHVSPVLSKTTEYSAHTKAAAEAVRAPVGHRGVTRQTSESWVASSTQAGRRESGFPRAESVATPQNSFADDNPVVGDSRGQQIDGGQPSVITAKTLRSDRPRASERR</sequence>
<evidence type="ECO:0000313" key="3">
    <source>
        <dbReference type="Proteomes" id="UP000652219"/>
    </source>
</evidence>
<keyword evidence="3" id="KW-1185">Reference proteome</keyword>
<organism evidence="2 3">
    <name type="scientific">Colletotrichum sojae</name>
    <dbReference type="NCBI Taxonomy" id="2175907"/>
    <lineage>
        <taxon>Eukaryota</taxon>
        <taxon>Fungi</taxon>
        <taxon>Dikarya</taxon>
        <taxon>Ascomycota</taxon>
        <taxon>Pezizomycotina</taxon>
        <taxon>Sordariomycetes</taxon>
        <taxon>Hypocreomycetidae</taxon>
        <taxon>Glomerellales</taxon>
        <taxon>Glomerellaceae</taxon>
        <taxon>Colletotrichum</taxon>
        <taxon>Colletotrichum orchidearum species complex</taxon>
    </lineage>
</organism>
<proteinExistence type="predicted"/>
<dbReference type="AlphaFoldDB" id="A0A8H6JQ29"/>
<evidence type="ECO:0000256" key="1">
    <source>
        <dbReference type="SAM" id="MobiDB-lite"/>
    </source>
</evidence>
<accession>A0A8H6JQ29</accession>
<dbReference type="Proteomes" id="UP000652219">
    <property type="component" value="Unassembled WGS sequence"/>
</dbReference>
<gene>
    <name evidence="2" type="ORF">CSOJ01_02456</name>
</gene>
<feature type="region of interest" description="Disordered" evidence="1">
    <location>
        <begin position="53"/>
        <end position="132"/>
    </location>
</feature>